<feature type="transmembrane region" description="Helical" evidence="9">
    <location>
        <begin position="489"/>
        <end position="509"/>
    </location>
</feature>
<feature type="transmembrane region" description="Helical" evidence="9">
    <location>
        <begin position="559"/>
        <end position="583"/>
    </location>
</feature>
<feature type="compositionally biased region" description="Basic and acidic residues" evidence="8">
    <location>
        <begin position="681"/>
        <end position="697"/>
    </location>
</feature>
<evidence type="ECO:0000259" key="10">
    <source>
        <dbReference type="Pfam" id="PF13962"/>
    </source>
</evidence>
<keyword evidence="2 9" id="KW-0812">Transmembrane</keyword>
<keyword evidence="3" id="KW-0677">Repeat</keyword>
<dbReference type="GO" id="GO:0005886">
    <property type="term" value="C:plasma membrane"/>
    <property type="evidence" value="ECO:0007669"/>
    <property type="project" value="TreeGrafter"/>
</dbReference>
<feature type="domain" description="PGG" evidence="10">
    <location>
        <begin position="478"/>
        <end position="587"/>
    </location>
</feature>
<reference evidence="11 12" key="1">
    <citation type="journal article" date="2024" name="Plant J.">
        <title>Genome sequences and population genomics reveal climatic adaptation and genomic divergence between two closely related sweetgum species.</title>
        <authorList>
            <person name="Xu W.Q."/>
            <person name="Ren C.Q."/>
            <person name="Zhang X.Y."/>
            <person name="Comes H.P."/>
            <person name="Liu X.H."/>
            <person name="Li Y.G."/>
            <person name="Kettle C.J."/>
            <person name="Jalonen R."/>
            <person name="Gaisberger H."/>
            <person name="Ma Y.Z."/>
            <person name="Qiu Y.X."/>
        </authorList>
    </citation>
    <scope>NUCLEOTIDE SEQUENCE [LARGE SCALE GENOMIC DNA]</scope>
    <source>
        <strain evidence="11">Hangzhou</strain>
    </source>
</reference>
<evidence type="ECO:0000256" key="9">
    <source>
        <dbReference type="SAM" id="Phobius"/>
    </source>
</evidence>
<keyword evidence="5 7" id="KW-0040">ANK repeat</keyword>
<dbReference type="PROSITE" id="PS50297">
    <property type="entry name" value="ANK_REP_REGION"/>
    <property type="match status" value="5"/>
</dbReference>
<sequence>MTAMNPKLYKAATSGDISYLSSIENDSSNSLLQETREKNSALHLAVKCNQKQFAEKIIDLHPQLLNHANSEGETPLHIVARVGNLDMVKFFLSCSDTKSQEVEAQNGLLSKVNLEGDTVLHHAVRYGHFEIVKLLIKKDPELTNLVNDNGESPLFLAVDRKHFKIASHILEAVPACSYQGRNNMNVLHAAVIRTQTGHQIKIFMDIWARYVDNPLYNLLYEFLHPMKLVGTRLKDRLETLDHGSEAEVFMRSIIKKCSTEITKADDFGWTPLHYAANLRYTKAAKLLMESNTDVAYMKDKEGMSAFHLAAKEGHEIVMKEIVKLCPEAYELRDNSGRTALHVAAESGKASAVEYLVNTPDLVDLTNQKDKEGNTPLHLAAIHGHLVIMSKLASRDNRVDKEAKNKDGFTTIELISKIELRRFQRAWMTMKLVLAGAQPSLEGVLVRENPKTKNVEMKEQAPQTERERDPAENKDSKYERLQNAANSHSLVATIIATVSFAAAFTMPGGYDSNEPHRGMAVLCRKSAFKTFLIANTVAFCCSAASMLMHFWAALHGDYNVFLYFIRFAASLTYYSIFGMLTAFISGANVVLAESPGLATANLGTRRWRVLNVLPLNWALTSPQIWILCHGVAEEILPCFESWLDPCGHGFGSPLSSQAVKTEKRNMMAEKRTTADLVGESDDGGREECRGDEEPRDTVEFQQNIVN</sequence>
<accession>A0AAP0X6Q7</accession>
<feature type="transmembrane region" description="Helical" evidence="9">
    <location>
        <begin position="530"/>
        <end position="553"/>
    </location>
</feature>
<feature type="repeat" description="ANK" evidence="7">
    <location>
        <begin position="371"/>
        <end position="403"/>
    </location>
</feature>
<name>A0AAP0X6Q7_LIQFO</name>
<dbReference type="PANTHER" id="PTHR24186">
    <property type="entry name" value="PROTEIN PHOSPHATASE 1 REGULATORY SUBUNIT"/>
    <property type="match status" value="1"/>
</dbReference>
<evidence type="ECO:0000256" key="4">
    <source>
        <dbReference type="ARBA" id="ARBA00022989"/>
    </source>
</evidence>
<comment type="caution">
    <text evidence="11">The sequence shown here is derived from an EMBL/GenBank/DDBJ whole genome shotgun (WGS) entry which is preliminary data.</text>
</comment>
<evidence type="ECO:0000256" key="7">
    <source>
        <dbReference type="PROSITE-ProRule" id="PRU00023"/>
    </source>
</evidence>
<dbReference type="PANTHER" id="PTHR24186:SF50">
    <property type="entry name" value="ANKYRIN REPEAT-CONTAINING PROTEIN ITN1-LIKE ISOFORM X1"/>
    <property type="match status" value="1"/>
</dbReference>
<gene>
    <name evidence="11" type="ORF">L1049_021175</name>
</gene>
<dbReference type="InterPro" id="IPR036770">
    <property type="entry name" value="Ankyrin_rpt-contain_sf"/>
</dbReference>
<dbReference type="EMBL" id="JBBPBK010000001">
    <property type="protein sequence ID" value="KAK9293186.1"/>
    <property type="molecule type" value="Genomic_DNA"/>
</dbReference>
<evidence type="ECO:0000313" key="12">
    <source>
        <dbReference type="Proteomes" id="UP001415857"/>
    </source>
</evidence>
<dbReference type="InterPro" id="IPR002110">
    <property type="entry name" value="Ankyrin_rpt"/>
</dbReference>
<dbReference type="Proteomes" id="UP001415857">
    <property type="component" value="Unassembled WGS sequence"/>
</dbReference>
<organism evidence="11 12">
    <name type="scientific">Liquidambar formosana</name>
    <name type="common">Formosan gum</name>
    <dbReference type="NCBI Taxonomy" id="63359"/>
    <lineage>
        <taxon>Eukaryota</taxon>
        <taxon>Viridiplantae</taxon>
        <taxon>Streptophyta</taxon>
        <taxon>Embryophyta</taxon>
        <taxon>Tracheophyta</taxon>
        <taxon>Spermatophyta</taxon>
        <taxon>Magnoliopsida</taxon>
        <taxon>eudicotyledons</taxon>
        <taxon>Gunneridae</taxon>
        <taxon>Pentapetalae</taxon>
        <taxon>Saxifragales</taxon>
        <taxon>Altingiaceae</taxon>
        <taxon>Liquidambar</taxon>
    </lineage>
</organism>
<keyword evidence="12" id="KW-1185">Reference proteome</keyword>
<evidence type="ECO:0000256" key="5">
    <source>
        <dbReference type="ARBA" id="ARBA00023043"/>
    </source>
</evidence>
<evidence type="ECO:0000256" key="6">
    <source>
        <dbReference type="ARBA" id="ARBA00023136"/>
    </source>
</evidence>
<dbReference type="PROSITE" id="PS50088">
    <property type="entry name" value="ANK_REPEAT"/>
    <property type="match status" value="5"/>
</dbReference>
<dbReference type="Gene3D" id="1.25.40.20">
    <property type="entry name" value="Ankyrin repeat-containing domain"/>
    <property type="match status" value="2"/>
</dbReference>
<feature type="repeat" description="ANK" evidence="7">
    <location>
        <begin position="115"/>
        <end position="147"/>
    </location>
</feature>
<feature type="region of interest" description="Disordered" evidence="8">
    <location>
        <begin position="447"/>
        <end position="477"/>
    </location>
</feature>
<dbReference type="Pfam" id="PF13962">
    <property type="entry name" value="PGG"/>
    <property type="match status" value="1"/>
</dbReference>
<evidence type="ECO:0000256" key="8">
    <source>
        <dbReference type="SAM" id="MobiDB-lite"/>
    </source>
</evidence>
<dbReference type="SUPFAM" id="SSF48403">
    <property type="entry name" value="Ankyrin repeat"/>
    <property type="match status" value="2"/>
</dbReference>
<keyword evidence="4 9" id="KW-1133">Transmembrane helix</keyword>
<dbReference type="InterPro" id="IPR026961">
    <property type="entry name" value="PGG_dom"/>
</dbReference>
<comment type="subcellular location">
    <subcellularLocation>
        <location evidence="1">Membrane</location>
        <topology evidence="1">Multi-pass membrane protein</topology>
    </subcellularLocation>
</comment>
<dbReference type="Pfam" id="PF12796">
    <property type="entry name" value="Ank_2"/>
    <property type="match status" value="4"/>
</dbReference>
<evidence type="ECO:0000256" key="1">
    <source>
        <dbReference type="ARBA" id="ARBA00004141"/>
    </source>
</evidence>
<evidence type="ECO:0000256" key="2">
    <source>
        <dbReference type="ARBA" id="ARBA00022692"/>
    </source>
</evidence>
<feature type="region of interest" description="Disordered" evidence="8">
    <location>
        <begin position="668"/>
        <end position="705"/>
    </location>
</feature>
<feature type="repeat" description="ANK" evidence="7">
    <location>
        <begin position="267"/>
        <end position="299"/>
    </location>
</feature>
<evidence type="ECO:0000256" key="3">
    <source>
        <dbReference type="ARBA" id="ARBA00022737"/>
    </source>
</evidence>
<dbReference type="SMART" id="SM00248">
    <property type="entry name" value="ANK"/>
    <property type="match status" value="8"/>
</dbReference>
<proteinExistence type="predicted"/>
<feature type="repeat" description="ANK" evidence="7">
    <location>
        <begin position="71"/>
        <end position="93"/>
    </location>
</feature>
<feature type="repeat" description="ANK" evidence="7">
    <location>
        <begin position="335"/>
        <end position="367"/>
    </location>
</feature>
<dbReference type="AlphaFoldDB" id="A0AAP0X6Q7"/>
<protein>
    <recommendedName>
        <fullName evidence="10">PGG domain-containing protein</fullName>
    </recommendedName>
</protein>
<evidence type="ECO:0000313" key="11">
    <source>
        <dbReference type="EMBL" id="KAK9293186.1"/>
    </source>
</evidence>
<keyword evidence="6 9" id="KW-0472">Membrane</keyword>